<proteinExistence type="predicted"/>
<sequence length="295" mass="32608">MSPTRHLHSFEEPSWRFPISPLAKRMSTTPGSRLFIYTGVPYIPVEVLHAIQAPNAQNPGVSKNLEPGSTRDARSPCAMFEALLCPFGDIVTTVFQGWLWLVDTAAVPRPVQSRRRTVVFRGFLRSDHLASAAAMSAPADGSDSEEESLAGGPSPEGSRDSCIIILVTDSRSQKVRHARASFPKAPVEICWWLDEAAVQFRIAGRALVVDHSTADSQLCAVRAAVWNRLRASTRETFRWPEPGQPRDDVVVSNPGELRMEDAHFAVFLVLPSTVDELQLGGRQRRRIHKTAPLPE</sequence>
<dbReference type="Proteomes" id="UP000601435">
    <property type="component" value="Unassembled WGS sequence"/>
</dbReference>
<dbReference type="Pfam" id="PF12766">
    <property type="entry name" value="Pyridox_oxase_2"/>
    <property type="match status" value="1"/>
</dbReference>
<feature type="non-terminal residue" evidence="3">
    <location>
        <position position="1"/>
    </location>
</feature>
<evidence type="ECO:0000313" key="3">
    <source>
        <dbReference type="EMBL" id="CAE7802058.1"/>
    </source>
</evidence>
<dbReference type="PANTHER" id="PTHR28243">
    <property type="entry name" value="AGL049CP"/>
    <property type="match status" value="1"/>
</dbReference>
<dbReference type="OrthoDB" id="434253at2759"/>
<name>A0A812YYF2_9DINO</name>
<keyword evidence="4" id="KW-1185">Reference proteome</keyword>
<evidence type="ECO:0000313" key="4">
    <source>
        <dbReference type="Proteomes" id="UP000601435"/>
    </source>
</evidence>
<gene>
    <name evidence="3" type="primary">PPOX2</name>
    <name evidence="3" type="ORF">SNEC2469_LOCUS23672</name>
</gene>
<comment type="caution">
    <text evidence="3">The sequence shown here is derived from an EMBL/GenBank/DDBJ whole genome shotgun (WGS) entry which is preliminary data.</text>
</comment>
<dbReference type="Gene3D" id="2.30.110.10">
    <property type="entry name" value="Electron Transport, Fmn-binding Protein, Chain A"/>
    <property type="match status" value="1"/>
</dbReference>
<accession>A0A812YYF2</accession>
<organism evidence="3 4">
    <name type="scientific">Symbiodinium necroappetens</name>
    <dbReference type="NCBI Taxonomy" id="1628268"/>
    <lineage>
        <taxon>Eukaryota</taxon>
        <taxon>Sar</taxon>
        <taxon>Alveolata</taxon>
        <taxon>Dinophyceae</taxon>
        <taxon>Suessiales</taxon>
        <taxon>Symbiodiniaceae</taxon>
        <taxon>Symbiodinium</taxon>
    </lineage>
</organism>
<dbReference type="InterPro" id="IPR012349">
    <property type="entry name" value="Split_barrel_FMN-bd"/>
</dbReference>
<evidence type="ECO:0000259" key="2">
    <source>
        <dbReference type="Pfam" id="PF12766"/>
    </source>
</evidence>
<dbReference type="GO" id="GO:0010181">
    <property type="term" value="F:FMN binding"/>
    <property type="evidence" value="ECO:0007669"/>
    <property type="project" value="InterPro"/>
</dbReference>
<dbReference type="EMBL" id="CAJNJA010044474">
    <property type="protein sequence ID" value="CAE7802058.1"/>
    <property type="molecule type" value="Genomic_DNA"/>
</dbReference>
<dbReference type="PANTHER" id="PTHR28243:SF1">
    <property type="entry name" value="PYRIDOXAMINE 5'-PHOSPHATE OXIDASE ALR4036 FAMILY FMN-BINDING DOMAIN-CONTAINING PROTEIN"/>
    <property type="match status" value="1"/>
</dbReference>
<dbReference type="InterPro" id="IPR024624">
    <property type="entry name" value="Pyridox_Oxase_Alr4036_FMN-bd"/>
</dbReference>
<evidence type="ECO:0000256" key="1">
    <source>
        <dbReference type="SAM" id="MobiDB-lite"/>
    </source>
</evidence>
<reference evidence="3" key="1">
    <citation type="submission" date="2021-02" db="EMBL/GenBank/DDBJ databases">
        <authorList>
            <person name="Dougan E. K."/>
            <person name="Rhodes N."/>
            <person name="Thang M."/>
            <person name="Chan C."/>
        </authorList>
    </citation>
    <scope>NUCLEOTIDE SEQUENCE</scope>
</reference>
<feature type="region of interest" description="Disordered" evidence="1">
    <location>
        <begin position="135"/>
        <end position="160"/>
    </location>
</feature>
<dbReference type="AlphaFoldDB" id="A0A812YYF2"/>
<protein>
    <submittedName>
        <fullName evidence="3">PPOX2 protein</fullName>
    </submittedName>
</protein>
<feature type="domain" description="Pyridoxamine 5'-phosphate oxidase Alr4036 family FMN-binding" evidence="2">
    <location>
        <begin position="111"/>
        <end position="209"/>
    </location>
</feature>
<dbReference type="SUPFAM" id="SSF50475">
    <property type="entry name" value="FMN-binding split barrel"/>
    <property type="match status" value="1"/>
</dbReference>
<dbReference type="UniPathway" id="UPA01068">
    <property type="reaction ID" value="UER00304"/>
</dbReference>